<gene>
    <name evidence="1" type="ORF">CEXT_441661</name>
</gene>
<dbReference type="EMBL" id="BPLR01017352">
    <property type="protein sequence ID" value="GIY90832.1"/>
    <property type="molecule type" value="Genomic_DNA"/>
</dbReference>
<proteinExistence type="predicted"/>
<sequence>MKPLGNKKTRAAFTQRSFPSTPLHCSLDCKVPISEQQQAVFKVFKSAMENKRFILLSTFPNKKDKRKTCRISLKSLEADSSGHTFHKLGRNTTYIYIKKKKKMSRRGMKMEAPSRGSHARPRSIILVSLL</sequence>
<keyword evidence="2" id="KW-1185">Reference proteome</keyword>
<reference evidence="1 2" key="1">
    <citation type="submission" date="2021-06" db="EMBL/GenBank/DDBJ databases">
        <title>Caerostris extrusa draft genome.</title>
        <authorList>
            <person name="Kono N."/>
            <person name="Arakawa K."/>
        </authorList>
    </citation>
    <scope>NUCLEOTIDE SEQUENCE [LARGE SCALE GENOMIC DNA]</scope>
</reference>
<accession>A0AAV4X6L7</accession>
<organism evidence="1 2">
    <name type="scientific">Caerostris extrusa</name>
    <name type="common">Bark spider</name>
    <name type="synonym">Caerostris bankana</name>
    <dbReference type="NCBI Taxonomy" id="172846"/>
    <lineage>
        <taxon>Eukaryota</taxon>
        <taxon>Metazoa</taxon>
        <taxon>Ecdysozoa</taxon>
        <taxon>Arthropoda</taxon>
        <taxon>Chelicerata</taxon>
        <taxon>Arachnida</taxon>
        <taxon>Araneae</taxon>
        <taxon>Araneomorphae</taxon>
        <taxon>Entelegynae</taxon>
        <taxon>Araneoidea</taxon>
        <taxon>Araneidae</taxon>
        <taxon>Caerostris</taxon>
    </lineage>
</organism>
<protein>
    <submittedName>
        <fullName evidence="1">Uncharacterized protein</fullName>
    </submittedName>
</protein>
<evidence type="ECO:0000313" key="1">
    <source>
        <dbReference type="EMBL" id="GIY90832.1"/>
    </source>
</evidence>
<comment type="caution">
    <text evidence="1">The sequence shown here is derived from an EMBL/GenBank/DDBJ whole genome shotgun (WGS) entry which is preliminary data.</text>
</comment>
<evidence type="ECO:0000313" key="2">
    <source>
        <dbReference type="Proteomes" id="UP001054945"/>
    </source>
</evidence>
<dbReference type="AlphaFoldDB" id="A0AAV4X6L7"/>
<dbReference type="Proteomes" id="UP001054945">
    <property type="component" value="Unassembled WGS sequence"/>
</dbReference>
<name>A0AAV4X6L7_CAEEX</name>